<reference evidence="1" key="1">
    <citation type="submission" date="2014-09" db="EMBL/GenBank/DDBJ databases">
        <authorList>
            <person name="Magalhaes I.L.F."/>
            <person name="Oliveira U."/>
            <person name="Santos F.R."/>
            <person name="Vidigal T.H.D.A."/>
            <person name="Brescovit A.D."/>
            <person name="Santos A.J."/>
        </authorList>
    </citation>
    <scope>NUCLEOTIDE SEQUENCE</scope>
</reference>
<dbReference type="AlphaFoldDB" id="A0A0K8SV59"/>
<dbReference type="PANTHER" id="PTHR33327:SF3">
    <property type="entry name" value="RNA-DIRECTED DNA POLYMERASE"/>
    <property type="match status" value="1"/>
</dbReference>
<feature type="non-terminal residue" evidence="1">
    <location>
        <position position="1"/>
    </location>
</feature>
<evidence type="ECO:0000313" key="1">
    <source>
        <dbReference type="EMBL" id="JAG57031.1"/>
    </source>
</evidence>
<dbReference type="PANTHER" id="PTHR33327">
    <property type="entry name" value="ENDONUCLEASE"/>
    <property type="match status" value="1"/>
</dbReference>
<proteinExistence type="predicted"/>
<organism evidence="1">
    <name type="scientific">Lygus hesperus</name>
    <name type="common">Western plant bug</name>
    <dbReference type="NCBI Taxonomy" id="30085"/>
    <lineage>
        <taxon>Eukaryota</taxon>
        <taxon>Metazoa</taxon>
        <taxon>Ecdysozoa</taxon>
        <taxon>Arthropoda</taxon>
        <taxon>Hexapoda</taxon>
        <taxon>Insecta</taxon>
        <taxon>Pterygota</taxon>
        <taxon>Neoptera</taxon>
        <taxon>Paraneoptera</taxon>
        <taxon>Hemiptera</taxon>
        <taxon>Heteroptera</taxon>
        <taxon>Panheteroptera</taxon>
        <taxon>Cimicomorpha</taxon>
        <taxon>Miridae</taxon>
        <taxon>Mirini</taxon>
        <taxon>Lygus</taxon>
    </lineage>
</organism>
<accession>A0A0K8SV59</accession>
<dbReference type="EMBL" id="GBRD01008790">
    <property type="protein sequence ID" value="JAG57031.1"/>
    <property type="molecule type" value="Transcribed_RNA"/>
</dbReference>
<sequence length="167" mass="18819">QQRKLQKLLNEVELGDEKPSQLWRRMKDLCQQQMTDETLKTLWFQRLPVPVQSVLAASSESLASLPQLADKVHDVTTRPNSGVVAPVAASRTLTTVSELEKMNELLQSLTVRIEKLEAGQRRGRSNIRRANTPSKTGFCRFHDAFGDAAYKCESPCTYPKNSIPDHN</sequence>
<protein>
    <submittedName>
        <fullName evidence="1">Uncharacterized protein</fullName>
    </submittedName>
</protein>
<name>A0A0K8SV59_LYGHE</name>